<dbReference type="Proteomes" id="UP000325579">
    <property type="component" value="Unassembled WGS sequence"/>
</dbReference>
<dbReference type="EMBL" id="ML736894">
    <property type="protein sequence ID" value="KAE8397451.1"/>
    <property type="molecule type" value="Genomic_DNA"/>
</dbReference>
<dbReference type="PANTHER" id="PTHR44167:SF24">
    <property type="entry name" value="SERINE_THREONINE-PROTEIN KINASE CHK2"/>
    <property type="match status" value="1"/>
</dbReference>
<keyword evidence="1" id="KW-0418">Kinase</keyword>
<sequence length="156" mass="17055">MISDGTAMTTSGSPHDVGYVRAISRQLLLGLDFLHQSGIVHCDLQPANMMFSVTGTTNIQDFLQPPEFSPVKWLEGTIKDDSPPKYLMPTQRRRGLLDNANWATLVVSIGDLGGAQWIGDCDEKPVTPLGLRAPELVQQDIWDAGIDIWCLGCSVC</sequence>
<accession>A0A5N7CTC0</accession>
<protein>
    <submittedName>
        <fullName evidence="1">Kinase-like domain-containing protein</fullName>
    </submittedName>
</protein>
<dbReference type="GeneID" id="43668497"/>
<dbReference type="Pfam" id="PF00069">
    <property type="entry name" value="Pkinase"/>
    <property type="match status" value="1"/>
</dbReference>
<evidence type="ECO:0000313" key="1">
    <source>
        <dbReference type="EMBL" id="KAE8397451.1"/>
    </source>
</evidence>
<accession>A0A5N6I8X5</accession>
<reference evidence="1 2" key="1">
    <citation type="submission" date="2019-04" db="EMBL/GenBank/DDBJ databases">
        <authorList>
            <consortium name="DOE Joint Genome Institute"/>
            <person name="Mondo S."/>
            <person name="Kjaerbolling I."/>
            <person name="Vesth T."/>
            <person name="Frisvad J.C."/>
            <person name="Nybo J.L."/>
            <person name="Theobald S."/>
            <person name="Kildgaard S."/>
            <person name="Isbrandt T."/>
            <person name="Kuo A."/>
            <person name="Sato A."/>
            <person name="Lyhne E.K."/>
            <person name="Kogle M.E."/>
            <person name="Wiebenga A."/>
            <person name="Kun R.S."/>
            <person name="Lubbers R.J."/>
            <person name="Makela M.R."/>
            <person name="Barry K."/>
            <person name="Chovatia M."/>
            <person name="Clum A."/>
            <person name="Daum C."/>
            <person name="Haridas S."/>
            <person name="He G."/>
            <person name="LaButti K."/>
            <person name="Lipzen A."/>
            <person name="Riley R."/>
            <person name="Salamov A."/>
            <person name="Simmons B.A."/>
            <person name="Magnuson J.K."/>
            <person name="Henrissat B."/>
            <person name="Mortensen U.H."/>
            <person name="Larsen T.O."/>
            <person name="Devries R.P."/>
            <person name="Grigoriev I.V."/>
            <person name="Machida M."/>
            <person name="Baker S.E."/>
            <person name="Andersen M.R."/>
            <person name="Cantor M.N."/>
            <person name="Hua S.X."/>
        </authorList>
    </citation>
    <scope>NUCLEOTIDE SEQUENCE [LARGE SCALE GENOMIC DNA]</scope>
    <source>
        <strain evidence="1 2">CBS 119388</strain>
    </source>
</reference>
<dbReference type="GO" id="GO:0004674">
    <property type="term" value="F:protein serine/threonine kinase activity"/>
    <property type="evidence" value="ECO:0007669"/>
    <property type="project" value="TreeGrafter"/>
</dbReference>
<dbReference type="OrthoDB" id="5979581at2759"/>
<name>A0A5N6I8X5_9EURO</name>
<dbReference type="RefSeq" id="XP_031934770.1">
    <property type="nucleotide sequence ID" value="XM_032083806.1"/>
</dbReference>
<proteinExistence type="predicted"/>
<dbReference type="InterPro" id="IPR011009">
    <property type="entry name" value="Kinase-like_dom_sf"/>
</dbReference>
<dbReference type="GO" id="GO:0005634">
    <property type="term" value="C:nucleus"/>
    <property type="evidence" value="ECO:0007669"/>
    <property type="project" value="TreeGrafter"/>
</dbReference>
<dbReference type="PROSITE" id="PS50011">
    <property type="entry name" value="PROTEIN_KINASE_DOM"/>
    <property type="match status" value="1"/>
</dbReference>
<dbReference type="SUPFAM" id="SSF56112">
    <property type="entry name" value="Protein kinase-like (PK-like)"/>
    <property type="match status" value="1"/>
</dbReference>
<keyword evidence="2" id="KW-1185">Reference proteome</keyword>
<evidence type="ECO:0000313" key="2">
    <source>
        <dbReference type="Proteomes" id="UP000325579"/>
    </source>
</evidence>
<dbReference type="PANTHER" id="PTHR44167">
    <property type="entry name" value="OVARIAN-SPECIFIC SERINE/THREONINE-PROTEIN KINASE LOK-RELATED"/>
    <property type="match status" value="1"/>
</dbReference>
<gene>
    <name evidence="1" type="ORF">BDV37DRAFT_265607</name>
</gene>
<dbReference type="GO" id="GO:0044773">
    <property type="term" value="P:mitotic DNA damage checkpoint signaling"/>
    <property type="evidence" value="ECO:0007669"/>
    <property type="project" value="TreeGrafter"/>
</dbReference>
<dbReference type="AlphaFoldDB" id="A0A5N6I8X5"/>
<keyword evidence="1" id="KW-0808">Transferase</keyword>
<organism evidence="1 2">
    <name type="scientific">Aspergillus pseudonomiae</name>
    <dbReference type="NCBI Taxonomy" id="1506151"/>
    <lineage>
        <taxon>Eukaryota</taxon>
        <taxon>Fungi</taxon>
        <taxon>Dikarya</taxon>
        <taxon>Ascomycota</taxon>
        <taxon>Pezizomycotina</taxon>
        <taxon>Eurotiomycetes</taxon>
        <taxon>Eurotiomycetidae</taxon>
        <taxon>Eurotiales</taxon>
        <taxon>Aspergillaceae</taxon>
        <taxon>Aspergillus</taxon>
        <taxon>Aspergillus subgen. Circumdati</taxon>
    </lineage>
</organism>
<dbReference type="GO" id="GO:0005524">
    <property type="term" value="F:ATP binding"/>
    <property type="evidence" value="ECO:0007669"/>
    <property type="project" value="InterPro"/>
</dbReference>
<dbReference type="Gene3D" id="1.10.510.10">
    <property type="entry name" value="Transferase(Phosphotransferase) domain 1"/>
    <property type="match status" value="1"/>
</dbReference>
<dbReference type="InterPro" id="IPR000719">
    <property type="entry name" value="Prot_kinase_dom"/>
</dbReference>